<dbReference type="EMBL" id="JAKJXP020000003">
    <property type="protein sequence ID" value="KAK7757108.1"/>
    <property type="molecule type" value="Genomic_DNA"/>
</dbReference>
<accession>A0AAN9UZB7</accession>
<comment type="caution">
    <text evidence="2">The sequence shown here is derived from an EMBL/GenBank/DDBJ whole genome shotgun (WGS) entry which is preliminary data.</text>
</comment>
<dbReference type="InterPro" id="IPR053206">
    <property type="entry name" value="Dimeric_xanthone_biosynth"/>
</dbReference>
<name>A0AAN9UZB7_9PEZI</name>
<evidence type="ECO:0000313" key="3">
    <source>
        <dbReference type="Proteomes" id="UP001320420"/>
    </source>
</evidence>
<dbReference type="AlphaFoldDB" id="A0AAN9UZB7"/>
<dbReference type="Proteomes" id="UP001320420">
    <property type="component" value="Unassembled WGS sequence"/>
</dbReference>
<dbReference type="InterPro" id="IPR012312">
    <property type="entry name" value="Hemerythrin-like"/>
</dbReference>
<evidence type="ECO:0000259" key="1">
    <source>
        <dbReference type="Pfam" id="PF01814"/>
    </source>
</evidence>
<dbReference type="PANTHER" id="PTHR38048:SF2">
    <property type="entry name" value="HEMERYTHRIN-LIKE DOMAIN-CONTAINING PROTEIN"/>
    <property type="match status" value="1"/>
</dbReference>
<dbReference type="Pfam" id="PF01814">
    <property type="entry name" value="Hemerythrin"/>
    <property type="match status" value="1"/>
</dbReference>
<reference evidence="2 3" key="1">
    <citation type="submission" date="2024-02" db="EMBL/GenBank/DDBJ databases">
        <title>De novo assembly and annotation of 12 fungi associated with fruit tree decline syndrome in Ontario, Canada.</title>
        <authorList>
            <person name="Sulman M."/>
            <person name="Ellouze W."/>
            <person name="Ilyukhin E."/>
        </authorList>
    </citation>
    <scope>NUCLEOTIDE SEQUENCE [LARGE SCALE GENOMIC DNA]</scope>
    <source>
        <strain evidence="2 3">M11/M66-122</strain>
    </source>
</reference>
<organism evidence="2 3">
    <name type="scientific">Diatrype stigma</name>
    <dbReference type="NCBI Taxonomy" id="117547"/>
    <lineage>
        <taxon>Eukaryota</taxon>
        <taxon>Fungi</taxon>
        <taxon>Dikarya</taxon>
        <taxon>Ascomycota</taxon>
        <taxon>Pezizomycotina</taxon>
        <taxon>Sordariomycetes</taxon>
        <taxon>Xylariomycetidae</taxon>
        <taxon>Xylariales</taxon>
        <taxon>Diatrypaceae</taxon>
        <taxon>Diatrype</taxon>
    </lineage>
</organism>
<keyword evidence="3" id="KW-1185">Reference proteome</keyword>
<dbReference type="Gene3D" id="1.20.120.520">
    <property type="entry name" value="nmb1532 protein domain like"/>
    <property type="match status" value="1"/>
</dbReference>
<dbReference type="PANTHER" id="PTHR38048">
    <property type="entry name" value="EXPRESSED PROTEIN"/>
    <property type="match status" value="1"/>
</dbReference>
<proteinExistence type="predicted"/>
<gene>
    <name evidence="2" type="ORF">SLS62_000655</name>
</gene>
<evidence type="ECO:0000313" key="2">
    <source>
        <dbReference type="EMBL" id="KAK7757108.1"/>
    </source>
</evidence>
<dbReference type="CDD" id="cd12108">
    <property type="entry name" value="Hr-like"/>
    <property type="match status" value="1"/>
</dbReference>
<sequence length="202" mass="21965">MASSTPPMYTDTPLALIPTPKFETGQACNTGQFDDPFTTEASHMAISHNAFIRGFNSIYQQARRISAADKPDFVGYCLAWVECVATHHRYEETDFFPNVDRAAGREGLMGGAVREHEAFYGGMERMRKYLLEKGGAFSGTQLVAIMDSFKEPLHDHLKAEPGAIVALAKYSTPENPIDILGIAGAAGKCGLLSFPILGPLGY</sequence>
<feature type="domain" description="Hemerythrin-like" evidence="1">
    <location>
        <begin position="47"/>
        <end position="160"/>
    </location>
</feature>
<protein>
    <recommendedName>
        <fullName evidence="1">Hemerythrin-like domain-containing protein</fullName>
    </recommendedName>
</protein>